<dbReference type="AlphaFoldDB" id="A0AAV4Q9K0"/>
<organism evidence="1 2">
    <name type="scientific">Caerostris darwini</name>
    <dbReference type="NCBI Taxonomy" id="1538125"/>
    <lineage>
        <taxon>Eukaryota</taxon>
        <taxon>Metazoa</taxon>
        <taxon>Ecdysozoa</taxon>
        <taxon>Arthropoda</taxon>
        <taxon>Chelicerata</taxon>
        <taxon>Arachnida</taxon>
        <taxon>Araneae</taxon>
        <taxon>Araneomorphae</taxon>
        <taxon>Entelegynae</taxon>
        <taxon>Araneoidea</taxon>
        <taxon>Araneidae</taxon>
        <taxon>Caerostris</taxon>
    </lineage>
</organism>
<name>A0AAV4Q9K0_9ARAC</name>
<proteinExistence type="predicted"/>
<comment type="caution">
    <text evidence="1">The sequence shown here is derived from an EMBL/GenBank/DDBJ whole genome shotgun (WGS) entry which is preliminary data.</text>
</comment>
<evidence type="ECO:0000313" key="2">
    <source>
        <dbReference type="Proteomes" id="UP001054837"/>
    </source>
</evidence>
<sequence length="126" mass="14345">MNPSIPENRMACHQESQRLKQQVLFTYVFAEKQSNANTNLKHTTSKLQQCNLETFLWHDKKRSIHPLSLSKALSFKKIYVSAFVLTFNQGGKTNKAVVSYCAAVEEVMLEREGPTIAHDGYLQILS</sequence>
<gene>
    <name evidence="1" type="ORF">CDAR_7801</name>
</gene>
<evidence type="ECO:0000313" key="1">
    <source>
        <dbReference type="EMBL" id="GIY06135.1"/>
    </source>
</evidence>
<accession>A0AAV4Q9K0</accession>
<protein>
    <submittedName>
        <fullName evidence="1">Uncharacterized protein</fullName>
    </submittedName>
</protein>
<dbReference type="EMBL" id="BPLQ01004178">
    <property type="protein sequence ID" value="GIY06135.1"/>
    <property type="molecule type" value="Genomic_DNA"/>
</dbReference>
<keyword evidence="2" id="KW-1185">Reference proteome</keyword>
<dbReference type="Proteomes" id="UP001054837">
    <property type="component" value="Unassembled WGS sequence"/>
</dbReference>
<reference evidence="1 2" key="1">
    <citation type="submission" date="2021-06" db="EMBL/GenBank/DDBJ databases">
        <title>Caerostris darwini draft genome.</title>
        <authorList>
            <person name="Kono N."/>
            <person name="Arakawa K."/>
        </authorList>
    </citation>
    <scope>NUCLEOTIDE SEQUENCE [LARGE SCALE GENOMIC DNA]</scope>
</reference>